<sequence length="100" mass="11606">MKLGFLRKVGNNKELEVTTPGITTWNNNKSRMFGDLRELNAYNIPDRYPIPRIHESLTQLSKARFITSMDSLKGFHYDVLTPHARELLRETAHCGTHEYC</sequence>
<accession>A0A9Q3HSS8</accession>
<evidence type="ECO:0000313" key="1">
    <source>
        <dbReference type="EMBL" id="MBW0515007.1"/>
    </source>
</evidence>
<dbReference type="Proteomes" id="UP000765509">
    <property type="component" value="Unassembled WGS sequence"/>
</dbReference>
<evidence type="ECO:0000313" key="2">
    <source>
        <dbReference type="Proteomes" id="UP000765509"/>
    </source>
</evidence>
<reference evidence="1" key="1">
    <citation type="submission" date="2021-03" db="EMBL/GenBank/DDBJ databases">
        <title>Draft genome sequence of rust myrtle Austropuccinia psidii MF-1, a brazilian biotype.</title>
        <authorList>
            <person name="Quecine M.C."/>
            <person name="Pachon D.M.R."/>
            <person name="Bonatelli M.L."/>
            <person name="Correr F.H."/>
            <person name="Franceschini L.M."/>
            <person name="Leite T.F."/>
            <person name="Margarido G.R.A."/>
            <person name="Almeida C.A."/>
            <person name="Ferrarezi J.A."/>
            <person name="Labate C.A."/>
        </authorList>
    </citation>
    <scope>NUCLEOTIDE SEQUENCE</scope>
    <source>
        <strain evidence="1">MF-1</strain>
    </source>
</reference>
<dbReference type="InterPro" id="IPR043128">
    <property type="entry name" value="Rev_trsase/Diguanyl_cyclase"/>
</dbReference>
<evidence type="ECO:0008006" key="3">
    <source>
        <dbReference type="Google" id="ProtNLM"/>
    </source>
</evidence>
<dbReference type="InterPro" id="IPR043502">
    <property type="entry name" value="DNA/RNA_pol_sf"/>
</dbReference>
<name>A0A9Q3HSS8_9BASI</name>
<proteinExistence type="predicted"/>
<gene>
    <name evidence="1" type="ORF">O181_054722</name>
</gene>
<comment type="caution">
    <text evidence="1">The sequence shown here is derived from an EMBL/GenBank/DDBJ whole genome shotgun (WGS) entry which is preliminary data.</text>
</comment>
<dbReference type="Gene3D" id="3.30.70.270">
    <property type="match status" value="1"/>
</dbReference>
<organism evidence="1 2">
    <name type="scientific">Austropuccinia psidii MF-1</name>
    <dbReference type="NCBI Taxonomy" id="1389203"/>
    <lineage>
        <taxon>Eukaryota</taxon>
        <taxon>Fungi</taxon>
        <taxon>Dikarya</taxon>
        <taxon>Basidiomycota</taxon>
        <taxon>Pucciniomycotina</taxon>
        <taxon>Pucciniomycetes</taxon>
        <taxon>Pucciniales</taxon>
        <taxon>Sphaerophragmiaceae</taxon>
        <taxon>Austropuccinia</taxon>
    </lineage>
</organism>
<keyword evidence="2" id="KW-1185">Reference proteome</keyword>
<dbReference type="SUPFAM" id="SSF56672">
    <property type="entry name" value="DNA/RNA polymerases"/>
    <property type="match status" value="1"/>
</dbReference>
<dbReference type="AlphaFoldDB" id="A0A9Q3HSS8"/>
<dbReference type="Gene3D" id="3.10.10.10">
    <property type="entry name" value="HIV Type 1 Reverse Transcriptase, subunit A, domain 1"/>
    <property type="match status" value="1"/>
</dbReference>
<protein>
    <recommendedName>
        <fullName evidence="3">Reverse transcriptase domain-containing protein</fullName>
    </recommendedName>
</protein>
<dbReference type="EMBL" id="AVOT02024385">
    <property type="protein sequence ID" value="MBW0515007.1"/>
    <property type="molecule type" value="Genomic_DNA"/>
</dbReference>